<gene>
    <name evidence="4" type="ORF">G6034_18840</name>
</gene>
<evidence type="ECO:0000259" key="3">
    <source>
        <dbReference type="PROSITE" id="PS50043"/>
    </source>
</evidence>
<feature type="domain" description="HTH luxR-type" evidence="3">
    <location>
        <begin position="893"/>
        <end position="958"/>
    </location>
</feature>
<dbReference type="PRINTS" id="PR00038">
    <property type="entry name" value="HTHLUXR"/>
</dbReference>
<dbReference type="InterPro" id="IPR027417">
    <property type="entry name" value="P-loop_NTPase"/>
</dbReference>
<dbReference type="Gene3D" id="1.25.40.10">
    <property type="entry name" value="Tetratricopeptide repeat domain"/>
    <property type="match status" value="1"/>
</dbReference>
<evidence type="ECO:0000313" key="5">
    <source>
        <dbReference type="Proteomes" id="UP000543556"/>
    </source>
</evidence>
<dbReference type="InterPro" id="IPR016032">
    <property type="entry name" value="Sig_transdc_resp-reg_C-effctor"/>
</dbReference>
<dbReference type="GO" id="GO:0006355">
    <property type="term" value="P:regulation of DNA-templated transcription"/>
    <property type="evidence" value="ECO:0007669"/>
    <property type="project" value="InterPro"/>
</dbReference>
<dbReference type="SMART" id="SM00421">
    <property type="entry name" value="HTH_LUXR"/>
    <property type="match status" value="1"/>
</dbReference>
<dbReference type="Gene3D" id="1.10.10.10">
    <property type="entry name" value="Winged helix-like DNA-binding domain superfamily/Winged helix DNA-binding domain"/>
    <property type="match status" value="1"/>
</dbReference>
<sequence>MQSSQAGSHMIGREEELRALTDAYGLAVQSKPQAVVVAGEAGLGKTRLLREFLNGISGTARILSGQCVDLGPLATPYAPITAVLRDLAGETGLAGLLDLAGPGRDALSLLLPEAGMPEPGNSTANLVLEAVSTVLERAAEGRPTVVVVEDLHWADESTLAVLSFILRAFNGGQFLLVMSYRTDDVHRGHPLRAFLAEVERGRFAKNIQLGRLNREQVRQQLEAITAAPADYELVENVLSRSDGIPFFVEELAGLGACASTTELPSSLRDLLLARYERMDEPVQYFLRVIAAGGTCVPHALAEHAFDQVEDGFEASARLAQQANLITIDGDSYTFRHALLREAIHSDLLPGERTRFHTRYAQALENQDPARRDTAAIAYHWDAANVPDKTFKASIDAMGEAWRSFAYTTSARMGERALELWDSVSEPEQMAGMPRYRLMGRTAGAHNLAGDGERSLAVIRLAVRDPAATGPERARLLAAQATYLGINAKPGSEPLLREALELVPPGVDEKLRARLLNWLAARLMLSGRLEEAVAEASEALELATAIGNAEERSVAANLRGVSRIGSGDIAGGREDVEAAEHLAEGHGQALLRFRVNYSDALNLLGLYDESIEVAEAGIERARQLGVARTSGAILSSNAVDPLFARGDWARASALLERNLQLSPPSSFHGYLIRSKIWLTLWGGDVAGAEGLFRRWESLLRELAAVEMQSRLHFAALRAELAWAGGELDRAWEEVLFVLGPDFRPLPGYDLPLLALAARVLAARRRAGTQPAMAQPAGDDESRLRAVLARDSFWPTHAAWAALFDAELGGRLGTGDDPAAWHRSEGLAAALPAHLRHYIGLRAGEAELAAGRRMEAAAALRAAVDGAEALGARLVAGLGRDFAARAGLSLDGPRHRPNTDELTEREHQVLALVADGLTNRQIGERLFISAKTASVHVSAIMRKLGASSRTEAAACLLARK</sequence>
<dbReference type="Gene3D" id="3.40.50.300">
    <property type="entry name" value="P-loop containing nucleotide triphosphate hydrolases"/>
    <property type="match status" value="1"/>
</dbReference>
<dbReference type="SUPFAM" id="SSF48452">
    <property type="entry name" value="TPR-like"/>
    <property type="match status" value="1"/>
</dbReference>
<dbReference type="Proteomes" id="UP000543556">
    <property type="component" value="Unassembled WGS sequence"/>
</dbReference>
<evidence type="ECO:0000313" key="4">
    <source>
        <dbReference type="EMBL" id="NVM96925.1"/>
    </source>
</evidence>
<dbReference type="InterPro" id="IPR011990">
    <property type="entry name" value="TPR-like_helical_dom_sf"/>
</dbReference>
<dbReference type="InterPro" id="IPR000792">
    <property type="entry name" value="Tscrpt_reg_LuxR_C"/>
</dbReference>
<keyword evidence="5" id="KW-1185">Reference proteome</keyword>
<dbReference type="InterPro" id="IPR036388">
    <property type="entry name" value="WH-like_DNA-bd_sf"/>
</dbReference>
<dbReference type="Pfam" id="PF13191">
    <property type="entry name" value="AAA_16"/>
    <property type="match status" value="1"/>
</dbReference>
<dbReference type="GO" id="GO:0004016">
    <property type="term" value="F:adenylate cyclase activity"/>
    <property type="evidence" value="ECO:0007669"/>
    <property type="project" value="TreeGrafter"/>
</dbReference>
<accession>A0A7Y7LZV3</accession>
<dbReference type="GO" id="GO:0005737">
    <property type="term" value="C:cytoplasm"/>
    <property type="evidence" value="ECO:0007669"/>
    <property type="project" value="TreeGrafter"/>
</dbReference>
<dbReference type="GO" id="GO:0005524">
    <property type="term" value="F:ATP binding"/>
    <property type="evidence" value="ECO:0007669"/>
    <property type="project" value="UniProtKB-KW"/>
</dbReference>
<name>A0A7Y7LZV3_9MICC</name>
<proteinExistence type="predicted"/>
<dbReference type="RefSeq" id="WP_176636630.1">
    <property type="nucleotide sequence ID" value="NZ_JAAMFM010000046.1"/>
</dbReference>
<evidence type="ECO:0000256" key="2">
    <source>
        <dbReference type="ARBA" id="ARBA00022840"/>
    </source>
</evidence>
<comment type="caution">
    <text evidence="4">The sequence shown here is derived from an EMBL/GenBank/DDBJ whole genome shotgun (WGS) entry which is preliminary data.</text>
</comment>
<dbReference type="GO" id="GO:0003677">
    <property type="term" value="F:DNA binding"/>
    <property type="evidence" value="ECO:0007669"/>
    <property type="project" value="InterPro"/>
</dbReference>
<dbReference type="Pfam" id="PF00196">
    <property type="entry name" value="GerE"/>
    <property type="match status" value="1"/>
</dbReference>
<keyword evidence="2" id="KW-0067">ATP-binding</keyword>
<dbReference type="EMBL" id="JAAMFM010000046">
    <property type="protein sequence ID" value="NVM96925.1"/>
    <property type="molecule type" value="Genomic_DNA"/>
</dbReference>
<dbReference type="CDD" id="cd06170">
    <property type="entry name" value="LuxR_C_like"/>
    <property type="match status" value="1"/>
</dbReference>
<keyword evidence="1" id="KW-0547">Nucleotide-binding</keyword>
<dbReference type="SUPFAM" id="SSF46894">
    <property type="entry name" value="C-terminal effector domain of the bipartite response regulators"/>
    <property type="match status" value="1"/>
</dbReference>
<dbReference type="PANTHER" id="PTHR16305">
    <property type="entry name" value="TESTICULAR SOLUBLE ADENYLYL CYCLASE"/>
    <property type="match status" value="1"/>
</dbReference>
<reference evidence="4 5" key="1">
    <citation type="submission" date="2020-02" db="EMBL/GenBank/DDBJ databases">
        <title>Genome sequence of strain AETb3-4.</title>
        <authorList>
            <person name="Gao J."/>
            <person name="Zhang X."/>
        </authorList>
    </citation>
    <scope>NUCLEOTIDE SEQUENCE [LARGE SCALE GENOMIC DNA]</scope>
    <source>
        <strain evidence="4 5">AETb3-4</strain>
    </source>
</reference>
<dbReference type="PANTHER" id="PTHR16305:SF35">
    <property type="entry name" value="TRANSCRIPTIONAL ACTIVATOR DOMAIN"/>
    <property type="match status" value="1"/>
</dbReference>
<dbReference type="PROSITE" id="PS50043">
    <property type="entry name" value="HTH_LUXR_2"/>
    <property type="match status" value="1"/>
</dbReference>
<dbReference type="AlphaFoldDB" id="A0A7Y7LZV3"/>
<protein>
    <submittedName>
        <fullName evidence="4">AAA family ATPase</fullName>
    </submittedName>
</protein>
<dbReference type="InterPro" id="IPR041664">
    <property type="entry name" value="AAA_16"/>
</dbReference>
<evidence type="ECO:0000256" key="1">
    <source>
        <dbReference type="ARBA" id="ARBA00022741"/>
    </source>
</evidence>
<organism evidence="4 5">
    <name type="scientific">Arthrobacter wenxiniae</name>
    <dbReference type="NCBI Taxonomy" id="2713570"/>
    <lineage>
        <taxon>Bacteria</taxon>
        <taxon>Bacillati</taxon>
        <taxon>Actinomycetota</taxon>
        <taxon>Actinomycetes</taxon>
        <taxon>Micrococcales</taxon>
        <taxon>Micrococcaceae</taxon>
        <taxon>Arthrobacter</taxon>
    </lineage>
</organism>
<dbReference type="SUPFAM" id="SSF52540">
    <property type="entry name" value="P-loop containing nucleoside triphosphate hydrolases"/>
    <property type="match status" value="1"/>
</dbReference>